<organism evidence="7 8">
    <name type="scientific">Lentzea alba</name>
    <dbReference type="NCBI Taxonomy" id="2714351"/>
    <lineage>
        <taxon>Bacteria</taxon>
        <taxon>Bacillati</taxon>
        <taxon>Actinomycetota</taxon>
        <taxon>Actinomycetes</taxon>
        <taxon>Pseudonocardiales</taxon>
        <taxon>Pseudonocardiaceae</taxon>
        <taxon>Lentzea</taxon>
    </lineage>
</organism>
<dbReference type="CDD" id="cd00338">
    <property type="entry name" value="Ser_Recombinase"/>
    <property type="match status" value="1"/>
</dbReference>
<evidence type="ECO:0000259" key="6">
    <source>
        <dbReference type="PROSITE" id="PS51736"/>
    </source>
</evidence>
<evidence type="ECO:0000256" key="4">
    <source>
        <dbReference type="PIRSR" id="PIRSR606118-50"/>
    </source>
</evidence>
<keyword evidence="1" id="KW-0229">DNA integration</keyword>
<dbReference type="Proteomes" id="UP000481360">
    <property type="component" value="Unassembled WGS sequence"/>
</dbReference>
<reference evidence="7 8" key="1">
    <citation type="submission" date="2020-03" db="EMBL/GenBank/DDBJ databases">
        <title>Isolation and identification of active actinomycetes.</title>
        <authorList>
            <person name="Sun X."/>
        </authorList>
    </citation>
    <scope>NUCLEOTIDE SEQUENCE [LARGE SCALE GENOMIC DNA]</scope>
    <source>
        <strain evidence="7 8">NEAU-D13</strain>
    </source>
</reference>
<dbReference type="RefSeq" id="WP_166051749.1">
    <property type="nucleotide sequence ID" value="NZ_JAAMPJ010000009.1"/>
</dbReference>
<evidence type="ECO:0000313" key="8">
    <source>
        <dbReference type="Proteomes" id="UP000481360"/>
    </source>
</evidence>
<dbReference type="PROSITE" id="PS51736">
    <property type="entry name" value="RECOMBINASES_3"/>
    <property type="match status" value="1"/>
</dbReference>
<dbReference type="InterPro" id="IPR006118">
    <property type="entry name" value="Recombinase_CS"/>
</dbReference>
<evidence type="ECO:0000256" key="3">
    <source>
        <dbReference type="ARBA" id="ARBA00023172"/>
    </source>
</evidence>
<dbReference type="InterPro" id="IPR011109">
    <property type="entry name" value="DNA_bind_recombinase_dom"/>
</dbReference>
<dbReference type="Gene3D" id="3.90.1750.20">
    <property type="entry name" value="Putative Large Serine Recombinase, Chain B, Domain 2"/>
    <property type="match status" value="1"/>
</dbReference>
<keyword evidence="8" id="KW-1185">Reference proteome</keyword>
<protein>
    <submittedName>
        <fullName evidence="7">Recombinase family protein</fullName>
    </submittedName>
</protein>
<evidence type="ECO:0000256" key="5">
    <source>
        <dbReference type="PROSITE-ProRule" id="PRU10137"/>
    </source>
</evidence>
<dbReference type="PANTHER" id="PTHR30461:SF23">
    <property type="entry name" value="DNA RECOMBINASE-RELATED"/>
    <property type="match status" value="1"/>
</dbReference>
<keyword evidence="3" id="KW-0233">DNA recombination</keyword>
<dbReference type="PANTHER" id="PTHR30461">
    <property type="entry name" value="DNA-INVERTASE FROM LAMBDOID PROPHAGE"/>
    <property type="match status" value="1"/>
</dbReference>
<sequence>MRLVGYLRVSSTGQLDGYGFDVQRADIERWAKANGHRIVEWFTDAVTGKYDAPDRPGLTDAVQMIRRPAQAEGIVVGKLDRLARALTVQEAILALVWREGASVFTAEDGEVQQDDPEDPMRTAIRQVQGVFAELDRKTVVKRLRDGRKEKAKTGRKAVGEYAYGFAGQGQGRERDAAPEPTEQVAVRRIVELRETGASYRVIASMLDAEGHRPRRAASWSAMAVRNIVQRQEPQPR</sequence>
<dbReference type="SMART" id="SM00857">
    <property type="entry name" value="Resolvase"/>
    <property type="match status" value="1"/>
</dbReference>
<dbReference type="Gene3D" id="3.40.50.1390">
    <property type="entry name" value="Resolvase, N-terminal catalytic domain"/>
    <property type="match status" value="1"/>
</dbReference>
<dbReference type="InterPro" id="IPR050639">
    <property type="entry name" value="SSR_resolvase"/>
</dbReference>
<dbReference type="InterPro" id="IPR038109">
    <property type="entry name" value="DNA_bind_recomb_sf"/>
</dbReference>
<accession>A0A7C9W0R2</accession>
<dbReference type="Pfam" id="PF07508">
    <property type="entry name" value="Recombinase"/>
    <property type="match status" value="1"/>
</dbReference>
<feature type="domain" description="Resolvase/invertase-type recombinase catalytic" evidence="6">
    <location>
        <begin position="2"/>
        <end position="154"/>
    </location>
</feature>
<dbReference type="AlphaFoldDB" id="A0A7C9W0R2"/>
<dbReference type="InterPro" id="IPR036162">
    <property type="entry name" value="Resolvase-like_N_sf"/>
</dbReference>
<dbReference type="GO" id="GO:0015074">
    <property type="term" value="P:DNA integration"/>
    <property type="evidence" value="ECO:0007669"/>
    <property type="project" value="UniProtKB-KW"/>
</dbReference>
<dbReference type="GO" id="GO:0003677">
    <property type="term" value="F:DNA binding"/>
    <property type="evidence" value="ECO:0007669"/>
    <property type="project" value="UniProtKB-KW"/>
</dbReference>
<feature type="active site" description="O-(5'-phospho-DNA)-serine intermediate" evidence="4 5">
    <location>
        <position position="10"/>
    </location>
</feature>
<keyword evidence="2" id="KW-0238">DNA-binding</keyword>
<dbReference type="PROSITE" id="PS00397">
    <property type="entry name" value="RECOMBINASES_1"/>
    <property type="match status" value="1"/>
</dbReference>
<name>A0A7C9W0R2_9PSEU</name>
<comment type="caution">
    <text evidence="7">The sequence shown here is derived from an EMBL/GenBank/DDBJ whole genome shotgun (WGS) entry which is preliminary data.</text>
</comment>
<dbReference type="InterPro" id="IPR006119">
    <property type="entry name" value="Resolv_N"/>
</dbReference>
<evidence type="ECO:0000313" key="7">
    <source>
        <dbReference type="EMBL" id="NGY63421.1"/>
    </source>
</evidence>
<dbReference type="GO" id="GO:0000150">
    <property type="term" value="F:DNA strand exchange activity"/>
    <property type="evidence" value="ECO:0007669"/>
    <property type="project" value="InterPro"/>
</dbReference>
<dbReference type="EMBL" id="JAAMPJ010000009">
    <property type="protein sequence ID" value="NGY63421.1"/>
    <property type="molecule type" value="Genomic_DNA"/>
</dbReference>
<proteinExistence type="predicted"/>
<dbReference type="Pfam" id="PF00239">
    <property type="entry name" value="Resolvase"/>
    <property type="match status" value="1"/>
</dbReference>
<evidence type="ECO:0000256" key="2">
    <source>
        <dbReference type="ARBA" id="ARBA00023125"/>
    </source>
</evidence>
<evidence type="ECO:0000256" key="1">
    <source>
        <dbReference type="ARBA" id="ARBA00022908"/>
    </source>
</evidence>
<gene>
    <name evidence="7" type="ORF">G7043_31310</name>
</gene>
<dbReference type="SUPFAM" id="SSF53041">
    <property type="entry name" value="Resolvase-like"/>
    <property type="match status" value="1"/>
</dbReference>